<organism evidence="3 4">
    <name type="scientific">Paludisphaera mucosa</name>
    <dbReference type="NCBI Taxonomy" id="3030827"/>
    <lineage>
        <taxon>Bacteria</taxon>
        <taxon>Pseudomonadati</taxon>
        <taxon>Planctomycetota</taxon>
        <taxon>Planctomycetia</taxon>
        <taxon>Isosphaerales</taxon>
        <taxon>Isosphaeraceae</taxon>
        <taxon>Paludisphaera</taxon>
    </lineage>
</organism>
<feature type="transmembrane region" description="Helical" evidence="2">
    <location>
        <begin position="191"/>
        <end position="211"/>
    </location>
</feature>
<protein>
    <recommendedName>
        <fullName evidence="5">CbtA family protein</fullName>
    </recommendedName>
</protein>
<evidence type="ECO:0000256" key="1">
    <source>
        <dbReference type="SAM" id="MobiDB-lite"/>
    </source>
</evidence>
<keyword evidence="2" id="KW-1133">Transmembrane helix</keyword>
<gene>
    <name evidence="3" type="ORF">PZE19_22730</name>
</gene>
<feature type="transmembrane region" description="Helical" evidence="2">
    <location>
        <begin position="118"/>
        <end position="144"/>
    </location>
</feature>
<keyword evidence="4" id="KW-1185">Reference proteome</keyword>
<dbReference type="RefSeq" id="WP_277862893.1">
    <property type="nucleotide sequence ID" value="NZ_JARRAG010000002.1"/>
</dbReference>
<feature type="transmembrane region" description="Helical" evidence="2">
    <location>
        <begin position="231"/>
        <end position="248"/>
    </location>
</feature>
<evidence type="ECO:0000313" key="3">
    <source>
        <dbReference type="EMBL" id="MDG3006597.1"/>
    </source>
</evidence>
<keyword evidence="2" id="KW-0812">Transmembrane</keyword>
<accession>A0ABT6FGA0</accession>
<evidence type="ECO:0008006" key="5">
    <source>
        <dbReference type="Google" id="ProtNLM"/>
    </source>
</evidence>
<keyword evidence="2" id="KW-0472">Membrane</keyword>
<feature type="region of interest" description="Disordered" evidence="1">
    <location>
        <begin position="1"/>
        <end position="27"/>
    </location>
</feature>
<evidence type="ECO:0000313" key="4">
    <source>
        <dbReference type="Proteomes" id="UP001216907"/>
    </source>
</evidence>
<evidence type="ECO:0000256" key="2">
    <source>
        <dbReference type="SAM" id="Phobius"/>
    </source>
</evidence>
<feature type="transmembrane region" description="Helical" evidence="2">
    <location>
        <begin position="156"/>
        <end position="179"/>
    </location>
</feature>
<name>A0ABT6FGA0_9BACT</name>
<proteinExistence type="predicted"/>
<feature type="compositionally biased region" description="Basic and acidic residues" evidence="1">
    <location>
        <begin position="1"/>
        <end position="12"/>
    </location>
</feature>
<sequence length="264" mass="25840">MNSRPPEDEGAREPLAQAKADRTDVAPRGGGNGKIVALALVAGLIAGGASSLVGERVVAGYRDRLFPKLKIVQTPEDAARLEAARVGSARAVYATMGGLLGLALGAAGGLATGSRRRAVGAAVAGGVLGLVAGGATASIATPIFFRGRDSQADDLIVPLLAHGAIWVLVGALVGLAFGLGLGLRSRGAAKALAGGLVGALIATIVYEIAAALAFPSGKSDLPLPGGGPPRILAQVLVAVLTALGAAVVTTSGGGARPEAESDLA</sequence>
<feature type="transmembrane region" description="Helical" evidence="2">
    <location>
        <begin position="35"/>
        <end position="54"/>
    </location>
</feature>
<dbReference type="Proteomes" id="UP001216907">
    <property type="component" value="Unassembled WGS sequence"/>
</dbReference>
<reference evidence="3 4" key="1">
    <citation type="submission" date="2023-03" db="EMBL/GenBank/DDBJ databases">
        <title>Paludisphaera mucosa sp. nov. a novel planctomycete from northern fen.</title>
        <authorList>
            <person name="Ivanova A."/>
        </authorList>
    </citation>
    <scope>NUCLEOTIDE SEQUENCE [LARGE SCALE GENOMIC DNA]</scope>
    <source>
        <strain evidence="3 4">Pla2</strain>
    </source>
</reference>
<comment type="caution">
    <text evidence="3">The sequence shown here is derived from an EMBL/GenBank/DDBJ whole genome shotgun (WGS) entry which is preliminary data.</text>
</comment>
<dbReference type="EMBL" id="JARRAG010000002">
    <property type="protein sequence ID" value="MDG3006597.1"/>
    <property type="molecule type" value="Genomic_DNA"/>
</dbReference>